<feature type="region of interest" description="Disordered" evidence="1">
    <location>
        <begin position="384"/>
        <end position="443"/>
    </location>
</feature>
<evidence type="ECO:0000313" key="3">
    <source>
        <dbReference type="Proteomes" id="UP000813461"/>
    </source>
</evidence>
<feature type="compositionally biased region" description="Basic and acidic residues" evidence="1">
    <location>
        <begin position="112"/>
        <end position="123"/>
    </location>
</feature>
<name>A0A8K0RL16_9PLEO</name>
<feature type="region of interest" description="Disordered" evidence="1">
    <location>
        <begin position="247"/>
        <end position="306"/>
    </location>
</feature>
<feature type="compositionally biased region" description="Polar residues" evidence="1">
    <location>
        <begin position="150"/>
        <end position="169"/>
    </location>
</feature>
<gene>
    <name evidence="2" type="ORF">FB567DRAFT_543645</name>
</gene>
<dbReference type="OrthoDB" id="3801522at2759"/>
<keyword evidence="3" id="KW-1185">Reference proteome</keyword>
<reference evidence="2" key="1">
    <citation type="journal article" date="2021" name="Nat. Commun.">
        <title>Genetic determinants of endophytism in the Arabidopsis root mycobiome.</title>
        <authorList>
            <person name="Mesny F."/>
            <person name="Miyauchi S."/>
            <person name="Thiergart T."/>
            <person name="Pickel B."/>
            <person name="Atanasova L."/>
            <person name="Karlsson M."/>
            <person name="Huettel B."/>
            <person name="Barry K.W."/>
            <person name="Haridas S."/>
            <person name="Chen C."/>
            <person name="Bauer D."/>
            <person name="Andreopoulos W."/>
            <person name="Pangilinan J."/>
            <person name="LaButti K."/>
            <person name="Riley R."/>
            <person name="Lipzen A."/>
            <person name="Clum A."/>
            <person name="Drula E."/>
            <person name="Henrissat B."/>
            <person name="Kohler A."/>
            <person name="Grigoriev I.V."/>
            <person name="Martin F.M."/>
            <person name="Hacquard S."/>
        </authorList>
    </citation>
    <scope>NUCLEOTIDE SEQUENCE</scope>
    <source>
        <strain evidence="2">MPI-SDFR-AT-0120</strain>
    </source>
</reference>
<feature type="compositionally biased region" description="Basic and acidic residues" evidence="1">
    <location>
        <begin position="418"/>
        <end position="435"/>
    </location>
</feature>
<dbReference type="AlphaFoldDB" id="A0A8K0RL16"/>
<feature type="compositionally biased region" description="Basic and acidic residues" evidence="1">
    <location>
        <begin position="170"/>
        <end position="181"/>
    </location>
</feature>
<sequence>MGLMGNSKWGPGSSDASIPEEPEVPKVPRNNRTPSGRHESLHVPSQGDEFSGAPRNHNNRRRGNNNSRQPLAERATRENPPAYGPPPTKTPTGPRRDRYQPPNKPAAAGHLDSSRASHGDETFGRLGNGVDHGYGSTWTPASVSEHISRENSQMRGSFQSPASAGTRGDQSPKSKKQEVTERLGNGIDHGYGRTSMSPVYPVIRHSQDQPTSTAPRPDFQPAVSPAVAPNGKRIAKTSSIKKVVSFVTPPQPQTDEGPATTKPTTVASSPTNVSTSTPDIKPSSSYTAITPPLPRQSVSIAPATTGPNNTTYRFPLQCNLSDTDFHFLLSKLQGREISVAEWDFAVQRVQNFDIGKPRGTEAQHGTTTLVRPLELRAQDIPTPVQETRESMLTEPRAGGSSSIASREEEVGGGTVLHGVEKEDKIEGMSKAEEPKPQSSPDFWDKFKEKLDAVDDMKFHVSAAKPVEIEDAEEEW</sequence>
<feature type="region of interest" description="Disordered" evidence="1">
    <location>
        <begin position="1"/>
        <end position="235"/>
    </location>
</feature>
<protein>
    <submittedName>
        <fullName evidence="2">Uncharacterized protein</fullName>
    </submittedName>
</protein>
<dbReference type="Proteomes" id="UP000813461">
    <property type="component" value="Unassembled WGS sequence"/>
</dbReference>
<comment type="caution">
    <text evidence="2">The sequence shown here is derived from an EMBL/GenBank/DDBJ whole genome shotgun (WGS) entry which is preliminary data.</text>
</comment>
<proteinExistence type="predicted"/>
<evidence type="ECO:0000313" key="2">
    <source>
        <dbReference type="EMBL" id="KAH7095306.1"/>
    </source>
</evidence>
<evidence type="ECO:0000256" key="1">
    <source>
        <dbReference type="SAM" id="MobiDB-lite"/>
    </source>
</evidence>
<organism evidence="2 3">
    <name type="scientific">Paraphoma chrysanthemicola</name>
    <dbReference type="NCBI Taxonomy" id="798071"/>
    <lineage>
        <taxon>Eukaryota</taxon>
        <taxon>Fungi</taxon>
        <taxon>Dikarya</taxon>
        <taxon>Ascomycota</taxon>
        <taxon>Pezizomycotina</taxon>
        <taxon>Dothideomycetes</taxon>
        <taxon>Pleosporomycetidae</taxon>
        <taxon>Pleosporales</taxon>
        <taxon>Pleosporineae</taxon>
        <taxon>Phaeosphaeriaceae</taxon>
        <taxon>Paraphoma</taxon>
    </lineage>
</organism>
<dbReference type="EMBL" id="JAGMVJ010000001">
    <property type="protein sequence ID" value="KAH7095306.1"/>
    <property type="molecule type" value="Genomic_DNA"/>
</dbReference>
<feature type="compositionally biased region" description="Polar residues" evidence="1">
    <location>
        <begin position="261"/>
        <end position="288"/>
    </location>
</feature>
<accession>A0A8K0RL16</accession>